<feature type="signal peptide" evidence="5">
    <location>
        <begin position="1"/>
        <end position="16"/>
    </location>
</feature>
<evidence type="ECO:0000259" key="6">
    <source>
        <dbReference type="PROSITE" id="PS50871"/>
    </source>
</evidence>
<proteinExistence type="predicted"/>
<evidence type="ECO:0000256" key="1">
    <source>
        <dbReference type="ARBA" id="ARBA00004613"/>
    </source>
</evidence>
<protein>
    <recommendedName>
        <fullName evidence="6">C1q domain-containing protein</fullName>
    </recommendedName>
</protein>
<dbReference type="Proteomes" id="UP000596742">
    <property type="component" value="Unassembled WGS sequence"/>
</dbReference>
<evidence type="ECO:0000313" key="8">
    <source>
        <dbReference type="Proteomes" id="UP000596742"/>
    </source>
</evidence>
<dbReference type="EMBL" id="UYJE01008251">
    <property type="protein sequence ID" value="VDI62413.1"/>
    <property type="molecule type" value="Genomic_DNA"/>
</dbReference>
<dbReference type="Gene3D" id="2.60.120.40">
    <property type="match status" value="1"/>
</dbReference>
<sequence length="296" mass="33263">MNNTVFAFILFLVCNAEIFDRNEDQMRRLDELEKVVKRIQQQNQLLEETVTIQQTEMTELKTQLANLKGENKNSYTDQSGTDFHKVQTVSKILNENELINSTDESNRHGDETNIHIMDTVIETEVYNNATSNEPGSGMKNVTIHEPDYELIANQKRYVSSQAVAFYAVFSNNEHAPSAHNTLVFDIVRTNAQGAYNQYSGIFTAPVSGFYVFTFSIQMGCHAQGSFEIVKNADVEGVAFLDIRNGCDAEQVTMTIVSELVPGDVVFVRTHATRYIRGDIFSNAEGRSSFAGWLLSV</sequence>
<keyword evidence="8" id="KW-1185">Reference proteome</keyword>
<dbReference type="SUPFAM" id="SSF49842">
    <property type="entry name" value="TNF-like"/>
    <property type="match status" value="1"/>
</dbReference>
<evidence type="ECO:0000256" key="5">
    <source>
        <dbReference type="SAM" id="SignalP"/>
    </source>
</evidence>
<evidence type="ECO:0000313" key="7">
    <source>
        <dbReference type="EMBL" id="VDI62413.1"/>
    </source>
</evidence>
<dbReference type="InterPro" id="IPR001073">
    <property type="entry name" value="C1q_dom"/>
</dbReference>
<name>A0A8B6GDS3_MYTGA</name>
<dbReference type="PROSITE" id="PS50871">
    <property type="entry name" value="C1Q"/>
    <property type="match status" value="1"/>
</dbReference>
<dbReference type="GO" id="GO:0005576">
    <property type="term" value="C:extracellular region"/>
    <property type="evidence" value="ECO:0007669"/>
    <property type="project" value="UniProtKB-SubCell"/>
</dbReference>
<feature type="coiled-coil region" evidence="4">
    <location>
        <begin position="15"/>
        <end position="70"/>
    </location>
</feature>
<dbReference type="PANTHER" id="PTHR22923">
    <property type="entry name" value="CEREBELLIN-RELATED"/>
    <property type="match status" value="1"/>
</dbReference>
<organism evidence="7 8">
    <name type="scientific">Mytilus galloprovincialis</name>
    <name type="common">Mediterranean mussel</name>
    <dbReference type="NCBI Taxonomy" id="29158"/>
    <lineage>
        <taxon>Eukaryota</taxon>
        <taxon>Metazoa</taxon>
        <taxon>Spiralia</taxon>
        <taxon>Lophotrochozoa</taxon>
        <taxon>Mollusca</taxon>
        <taxon>Bivalvia</taxon>
        <taxon>Autobranchia</taxon>
        <taxon>Pteriomorphia</taxon>
        <taxon>Mytilida</taxon>
        <taxon>Mytiloidea</taxon>
        <taxon>Mytilidae</taxon>
        <taxon>Mytilinae</taxon>
        <taxon>Mytilus</taxon>
    </lineage>
</organism>
<feature type="domain" description="C1q" evidence="6">
    <location>
        <begin position="158"/>
        <end position="296"/>
    </location>
</feature>
<accession>A0A8B6GDS3</accession>
<dbReference type="SMART" id="SM00110">
    <property type="entry name" value="C1Q"/>
    <property type="match status" value="1"/>
</dbReference>
<dbReference type="OrthoDB" id="10389726at2759"/>
<reference evidence="7" key="1">
    <citation type="submission" date="2018-11" db="EMBL/GenBank/DDBJ databases">
        <authorList>
            <person name="Alioto T."/>
            <person name="Alioto T."/>
        </authorList>
    </citation>
    <scope>NUCLEOTIDE SEQUENCE</scope>
</reference>
<keyword evidence="2" id="KW-0964">Secreted</keyword>
<keyword evidence="4" id="KW-0175">Coiled coil</keyword>
<evidence type="ECO:0000256" key="3">
    <source>
        <dbReference type="ARBA" id="ARBA00022729"/>
    </source>
</evidence>
<comment type="caution">
    <text evidence="7">The sequence shown here is derived from an EMBL/GenBank/DDBJ whole genome shotgun (WGS) entry which is preliminary data.</text>
</comment>
<dbReference type="PANTHER" id="PTHR22923:SF116">
    <property type="entry name" value="C1Q DOMAIN-CONTAINING PROTEIN"/>
    <property type="match status" value="1"/>
</dbReference>
<dbReference type="InterPro" id="IPR050822">
    <property type="entry name" value="Cerebellin_Synaptic_Org"/>
</dbReference>
<comment type="subcellular location">
    <subcellularLocation>
        <location evidence="1">Secreted</location>
    </subcellularLocation>
</comment>
<gene>
    <name evidence="7" type="ORF">MGAL_10B021681</name>
</gene>
<evidence type="ECO:0000256" key="4">
    <source>
        <dbReference type="SAM" id="Coils"/>
    </source>
</evidence>
<dbReference type="Pfam" id="PF00386">
    <property type="entry name" value="C1q"/>
    <property type="match status" value="1"/>
</dbReference>
<dbReference type="AlphaFoldDB" id="A0A8B6GDS3"/>
<keyword evidence="3 5" id="KW-0732">Signal</keyword>
<dbReference type="PRINTS" id="PR00007">
    <property type="entry name" value="COMPLEMNTC1Q"/>
</dbReference>
<dbReference type="InterPro" id="IPR008983">
    <property type="entry name" value="Tumour_necrosis_fac-like_dom"/>
</dbReference>
<feature type="chain" id="PRO_5032274964" description="C1q domain-containing protein" evidence="5">
    <location>
        <begin position="17"/>
        <end position="296"/>
    </location>
</feature>
<evidence type="ECO:0000256" key="2">
    <source>
        <dbReference type="ARBA" id="ARBA00022525"/>
    </source>
</evidence>